<dbReference type="GO" id="GO:0005576">
    <property type="term" value="C:extracellular region"/>
    <property type="evidence" value="ECO:0007669"/>
    <property type="project" value="UniProtKB-SubCell"/>
</dbReference>
<reference evidence="18 19" key="1">
    <citation type="journal article" date="2019" name="Nat. Ecol. Evol.">
        <title>Megaphylogeny resolves global patterns of mushroom evolution.</title>
        <authorList>
            <person name="Varga T."/>
            <person name="Krizsan K."/>
            <person name="Foldi C."/>
            <person name="Dima B."/>
            <person name="Sanchez-Garcia M."/>
            <person name="Sanchez-Ramirez S."/>
            <person name="Szollosi G.J."/>
            <person name="Szarkandi J.G."/>
            <person name="Papp V."/>
            <person name="Albert L."/>
            <person name="Andreopoulos W."/>
            <person name="Angelini C."/>
            <person name="Antonin V."/>
            <person name="Barry K.W."/>
            <person name="Bougher N.L."/>
            <person name="Buchanan P."/>
            <person name="Buyck B."/>
            <person name="Bense V."/>
            <person name="Catcheside P."/>
            <person name="Chovatia M."/>
            <person name="Cooper J."/>
            <person name="Damon W."/>
            <person name="Desjardin D."/>
            <person name="Finy P."/>
            <person name="Geml J."/>
            <person name="Haridas S."/>
            <person name="Hughes K."/>
            <person name="Justo A."/>
            <person name="Karasinski D."/>
            <person name="Kautmanova I."/>
            <person name="Kiss B."/>
            <person name="Kocsube S."/>
            <person name="Kotiranta H."/>
            <person name="LaButti K.M."/>
            <person name="Lechner B.E."/>
            <person name="Liimatainen K."/>
            <person name="Lipzen A."/>
            <person name="Lukacs Z."/>
            <person name="Mihaltcheva S."/>
            <person name="Morgado L.N."/>
            <person name="Niskanen T."/>
            <person name="Noordeloos M.E."/>
            <person name="Ohm R.A."/>
            <person name="Ortiz-Santana B."/>
            <person name="Ovrebo C."/>
            <person name="Racz N."/>
            <person name="Riley R."/>
            <person name="Savchenko A."/>
            <person name="Shiryaev A."/>
            <person name="Soop K."/>
            <person name="Spirin V."/>
            <person name="Szebenyi C."/>
            <person name="Tomsovsky M."/>
            <person name="Tulloss R.E."/>
            <person name="Uehling J."/>
            <person name="Grigoriev I.V."/>
            <person name="Vagvolgyi C."/>
            <person name="Papp T."/>
            <person name="Martin F.M."/>
            <person name="Miettinen O."/>
            <person name="Hibbett D.S."/>
            <person name="Nagy L.G."/>
        </authorList>
    </citation>
    <scope>NUCLEOTIDE SEQUENCE [LARGE SCALE GENOMIC DNA]</scope>
    <source>
        <strain evidence="18 19">CBS 309.79</strain>
    </source>
</reference>
<evidence type="ECO:0000256" key="6">
    <source>
        <dbReference type="ARBA" id="ARBA00023001"/>
    </source>
</evidence>
<keyword evidence="9" id="KW-0503">Monooxygenase</keyword>
<keyword evidence="8" id="KW-0186">Copper</keyword>
<evidence type="ECO:0000256" key="9">
    <source>
        <dbReference type="ARBA" id="ARBA00023033"/>
    </source>
</evidence>
<evidence type="ECO:0000256" key="15">
    <source>
        <dbReference type="ARBA" id="ARBA00047174"/>
    </source>
</evidence>
<keyword evidence="4" id="KW-0479">Metal-binding</keyword>
<evidence type="ECO:0000256" key="8">
    <source>
        <dbReference type="ARBA" id="ARBA00023008"/>
    </source>
</evidence>
<keyword evidence="6" id="KW-0136">Cellulose degradation</keyword>
<keyword evidence="11" id="KW-0119">Carbohydrate metabolism</keyword>
<keyword evidence="7" id="KW-0560">Oxidoreductase</keyword>
<keyword evidence="18" id="KW-0378">Hydrolase</keyword>
<feature type="domain" description="Auxiliary Activity family 9 catalytic" evidence="17">
    <location>
        <begin position="22"/>
        <end position="223"/>
    </location>
</feature>
<evidence type="ECO:0000256" key="1">
    <source>
        <dbReference type="ARBA" id="ARBA00001973"/>
    </source>
</evidence>
<evidence type="ECO:0000313" key="19">
    <source>
        <dbReference type="Proteomes" id="UP000305067"/>
    </source>
</evidence>
<evidence type="ECO:0000256" key="2">
    <source>
        <dbReference type="ARBA" id="ARBA00004613"/>
    </source>
</evidence>
<comment type="catalytic activity">
    <reaction evidence="14">
        <text>[(1-&gt;4)-beta-D-glucosyl]n+m + reduced acceptor + O2 = 4-dehydro-beta-D-glucosyl-[(1-&gt;4)-beta-D-glucosyl]n-1 + [(1-&gt;4)-beta-D-glucosyl]m + acceptor + H2O.</text>
        <dbReference type="EC" id="1.14.99.56"/>
    </reaction>
</comment>
<dbReference type="PANTHER" id="PTHR33353:SF10">
    <property type="entry name" value="ENDO-BETA-1,4-GLUCANASE D"/>
    <property type="match status" value="1"/>
</dbReference>
<evidence type="ECO:0000256" key="5">
    <source>
        <dbReference type="ARBA" id="ARBA00022729"/>
    </source>
</evidence>
<dbReference type="EC" id="1.14.99.56" evidence="15"/>
<evidence type="ECO:0000256" key="13">
    <source>
        <dbReference type="ARBA" id="ARBA00044502"/>
    </source>
</evidence>
<dbReference type="GO" id="GO:0016787">
    <property type="term" value="F:hydrolase activity"/>
    <property type="evidence" value="ECO:0007669"/>
    <property type="project" value="UniProtKB-KW"/>
</dbReference>
<keyword evidence="19" id="KW-1185">Reference proteome</keyword>
<protein>
    <recommendedName>
        <fullName evidence="15">lytic cellulose monooxygenase (C4-dehydrogenating)</fullName>
        <ecNumber evidence="15">1.14.99.56</ecNumber>
    </recommendedName>
</protein>
<evidence type="ECO:0000256" key="12">
    <source>
        <dbReference type="ARBA" id="ARBA00023326"/>
    </source>
</evidence>
<dbReference type="GO" id="GO:0046872">
    <property type="term" value="F:metal ion binding"/>
    <property type="evidence" value="ECO:0007669"/>
    <property type="project" value="UniProtKB-KW"/>
</dbReference>
<keyword evidence="10" id="KW-1015">Disulfide bond</keyword>
<evidence type="ECO:0000256" key="16">
    <source>
        <dbReference type="SAM" id="SignalP"/>
    </source>
</evidence>
<evidence type="ECO:0000313" key="18">
    <source>
        <dbReference type="EMBL" id="TFL07745.1"/>
    </source>
</evidence>
<dbReference type="EMBL" id="ML178814">
    <property type="protein sequence ID" value="TFL07745.1"/>
    <property type="molecule type" value="Genomic_DNA"/>
</dbReference>
<feature type="signal peptide" evidence="16">
    <location>
        <begin position="1"/>
        <end position="21"/>
    </location>
</feature>
<dbReference type="InterPro" id="IPR005103">
    <property type="entry name" value="AA9_LPMO"/>
</dbReference>
<name>A0A5C3R0L4_9AGAR</name>
<evidence type="ECO:0000256" key="3">
    <source>
        <dbReference type="ARBA" id="ARBA00022525"/>
    </source>
</evidence>
<dbReference type="OrthoDB" id="4849160at2759"/>
<dbReference type="InterPro" id="IPR049892">
    <property type="entry name" value="AA9"/>
</dbReference>
<dbReference type="Pfam" id="PF03443">
    <property type="entry name" value="AA9"/>
    <property type="match status" value="1"/>
</dbReference>
<comment type="subcellular location">
    <subcellularLocation>
        <location evidence="2">Secreted</location>
    </subcellularLocation>
</comment>
<evidence type="ECO:0000256" key="7">
    <source>
        <dbReference type="ARBA" id="ARBA00023002"/>
    </source>
</evidence>
<feature type="chain" id="PRO_5023046428" description="lytic cellulose monooxygenase (C4-dehydrogenating)" evidence="16">
    <location>
        <begin position="22"/>
        <end position="256"/>
    </location>
</feature>
<evidence type="ECO:0000256" key="11">
    <source>
        <dbReference type="ARBA" id="ARBA00023277"/>
    </source>
</evidence>
<dbReference type="GO" id="GO:0030245">
    <property type="term" value="P:cellulose catabolic process"/>
    <property type="evidence" value="ECO:0007669"/>
    <property type="project" value="UniProtKB-KW"/>
</dbReference>
<proteinExistence type="inferred from homology"/>
<keyword evidence="5 16" id="KW-0732">Signal</keyword>
<comment type="cofactor">
    <cofactor evidence="1">
        <name>Cu(2+)</name>
        <dbReference type="ChEBI" id="CHEBI:29036"/>
    </cofactor>
</comment>
<keyword evidence="12" id="KW-0624">Polysaccharide degradation</keyword>
<evidence type="ECO:0000256" key="4">
    <source>
        <dbReference type="ARBA" id="ARBA00022723"/>
    </source>
</evidence>
<evidence type="ECO:0000259" key="17">
    <source>
        <dbReference type="Pfam" id="PF03443"/>
    </source>
</evidence>
<dbReference type="CDD" id="cd21175">
    <property type="entry name" value="LPMO_AA9"/>
    <property type="match status" value="1"/>
</dbReference>
<dbReference type="STRING" id="1884261.A0A5C3R0L4"/>
<dbReference type="AlphaFoldDB" id="A0A5C3R0L4"/>
<organism evidence="18 19">
    <name type="scientific">Pterulicium gracile</name>
    <dbReference type="NCBI Taxonomy" id="1884261"/>
    <lineage>
        <taxon>Eukaryota</taxon>
        <taxon>Fungi</taxon>
        <taxon>Dikarya</taxon>
        <taxon>Basidiomycota</taxon>
        <taxon>Agaricomycotina</taxon>
        <taxon>Agaricomycetes</taxon>
        <taxon>Agaricomycetidae</taxon>
        <taxon>Agaricales</taxon>
        <taxon>Pleurotineae</taxon>
        <taxon>Pterulaceae</taxon>
        <taxon>Pterulicium</taxon>
    </lineage>
</organism>
<dbReference type="PANTHER" id="PTHR33353">
    <property type="entry name" value="PUTATIVE (AFU_ORTHOLOGUE AFUA_1G12560)-RELATED"/>
    <property type="match status" value="1"/>
</dbReference>
<evidence type="ECO:0000256" key="10">
    <source>
        <dbReference type="ARBA" id="ARBA00023157"/>
    </source>
</evidence>
<gene>
    <name evidence="18" type="ORF">BDV98DRAFT_609761</name>
</gene>
<keyword evidence="3" id="KW-0964">Secreted</keyword>
<dbReference type="GO" id="GO:0004497">
    <property type="term" value="F:monooxygenase activity"/>
    <property type="evidence" value="ECO:0007669"/>
    <property type="project" value="UniProtKB-KW"/>
</dbReference>
<dbReference type="Proteomes" id="UP000305067">
    <property type="component" value="Unassembled WGS sequence"/>
</dbReference>
<evidence type="ECO:0000256" key="14">
    <source>
        <dbReference type="ARBA" id="ARBA00045077"/>
    </source>
</evidence>
<sequence length="256" mass="26557">MFSTSFSLVALSLVLPTLVSAHGYVAQVTVNGQNYSGGTPNSASGPVRQVNTVSPVTSTGDTDLSCGHGAQPASQTVNASPGSEIAFGWSGGGGGQWPHEVGPLMTYMASCGGSCANFNSADAQWFKIAESGQSGRTWTQHLGIKNGQPSTATIPYDLAPGEYLIRNEIIALHNAMSVGGAEFYPSCTQIRVDGNGSGRPSNTVTFPGGYSANDKGLVFDAYTPGAGTYTFPGPAIASRSEEGADRKRSFRFARDI</sequence>
<accession>A0A5C3R0L4</accession>
<comment type="similarity">
    <text evidence="13">Belongs to the polysaccharide monooxygenase AA9 family.</text>
</comment>
<dbReference type="Gene3D" id="2.70.50.70">
    <property type="match status" value="1"/>
</dbReference>